<evidence type="ECO:0000313" key="1">
    <source>
        <dbReference type="EnsemblPlants" id="AVESA.00010b.r2.2AG0261100.1.CDS"/>
    </source>
</evidence>
<keyword evidence="2" id="KW-1185">Reference proteome</keyword>
<evidence type="ECO:0000313" key="2">
    <source>
        <dbReference type="Proteomes" id="UP001732700"/>
    </source>
</evidence>
<dbReference type="Proteomes" id="UP001732700">
    <property type="component" value="Chromosome 2A"/>
</dbReference>
<accession>A0ACD5UJ61</accession>
<reference evidence="1" key="2">
    <citation type="submission" date="2025-09" db="UniProtKB">
        <authorList>
            <consortium name="EnsemblPlants"/>
        </authorList>
    </citation>
    <scope>IDENTIFICATION</scope>
</reference>
<reference evidence="1" key="1">
    <citation type="submission" date="2021-05" db="EMBL/GenBank/DDBJ databases">
        <authorList>
            <person name="Scholz U."/>
            <person name="Mascher M."/>
            <person name="Fiebig A."/>
        </authorList>
    </citation>
    <scope>NUCLEOTIDE SEQUENCE [LARGE SCALE GENOMIC DNA]</scope>
</reference>
<protein>
    <submittedName>
        <fullName evidence="1">Uncharacterized protein</fullName>
    </submittedName>
</protein>
<proteinExistence type="predicted"/>
<name>A0ACD5UJ61_AVESA</name>
<organism evidence="1 2">
    <name type="scientific">Avena sativa</name>
    <name type="common">Oat</name>
    <dbReference type="NCBI Taxonomy" id="4498"/>
    <lineage>
        <taxon>Eukaryota</taxon>
        <taxon>Viridiplantae</taxon>
        <taxon>Streptophyta</taxon>
        <taxon>Embryophyta</taxon>
        <taxon>Tracheophyta</taxon>
        <taxon>Spermatophyta</taxon>
        <taxon>Magnoliopsida</taxon>
        <taxon>Liliopsida</taxon>
        <taxon>Poales</taxon>
        <taxon>Poaceae</taxon>
        <taxon>BOP clade</taxon>
        <taxon>Pooideae</taxon>
        <taxon>Poodae</taxon>
        <taxon>Poeae</taxon>
        <taxon>Poeae Chloroplast Group 1 (Aveneae type)</taxon>
        <taxon>Aveninae</taxon>
        <taxon>Avena</taxon>
    </lineage>
</organism>
<sequence length="429" mass="48517">MANAHDQLEKKLEDSNAKPIALPLEFLKAITCDFSSELVLGEGGFGVVYKGVLRSGKIIAVKKLFEICLKKETFQNEARYLMGIRHQNVVQFLGYCAESRWEAIEKPTGSGKHILAEIPKRLLCFEYVSNKSLAKYISVQSVGLEWNMRYKIIKGICSGMKFLHEECCIAHLDLKPENILMDAAMIPKITDFGLSRIFGDQQTRTLTSNPMGTRGYMAPEYLIRGVVSTKADIFSLGVIIIEIITGRRDYPYVQQGCPGITTRSLQQFTEKVVRSWMDKFIISAPKYKSMEICTQQVRRCILIALSCVHPSMERRPAAKDIIQMLNAVDQMQIMVRTLTSNTITLEVESSDTIGDVKAKIQHKGGAMNVTSKIQHKDDNPACRFCCTFGGRQLEENRTVADYNIQNGSTMHVRLCNSFYHKPDKSYIYF</sequence>
<dbReference type="EnsemblPlants" id="AVESA.00010b.r2.2AG0261100.1">
    <property type="protein sequence ID" value="AVESA.00010b.r2.2AG0261100.1.CDS"/>
    <property type="gene ID" value="AVESA.00010b.r2.2AG0261100"/>
</dbReference>